<gene>
    <name evidence="1" type="ORF">V6N11_071965</name>
</gene>
<sequence length="119" mass="13092">MLSDRFDALWCEPALGQPVANQMLRLPMVPDLGHAGSSGPLAELELEWDSQQDRIFEPSHSNFDFNLDNGNLLPTALTYTEDDLVPVPYKEDDLVPVPISTVQTVSEQAVEVASILAAR</sequence>
<accession>A0ABR2U1P2</accession>
<dbReference type="EMBL" id="JBBPBN010000003">
    <property type="protein sequence ID" value="KAK9043630.1"/>
    <property type="molecule type" value="Genomic_DNA"/>
</dbReference>
<reference evidence="1 2" key="1">
    <citation type="journal article" date="2024" name="G3 (Bethesda)">
        <title>Genome assembly of Hibiscus sabdariffa L. provides insights into metabolisms of medicinal natural products.</title>
        <authorList>
            <person name="Kim T."/>
        </authorList>
    </citation>
    <scope>NUCLEOTIDE SEQUENCE [LARGE SCALE GENOMIC DNA]</scope>
    <source>
        <strain evidence="1">TK-2024</strain>
        <tissue evidence="1">Old leaves</tissue>
    </source>
</reference>
<dbReference type="Proteomes" id="UP001396334">
    <property type="component" value="Unassembled WGS sequence"/>
</dbReference>
<comment type="caution">
    <text evidence="1">The sequence shown here is derived from an EMBL/GenBank/DDBJ whole genome shotgun (WGS) entry which is preliminary data.</text>
</comment>
<evidence type="ECO:0000313" key="1">
    <source>
        <dbReference type="EMBL" id="KAK9043630.1"/>
    </source>
</evidence>
<keyword evidence="2" id="KW-1185">Reference proteome</keyword>
<protein>
    <submittedName>
        <fullName evidence="1">Uncharacterized protein</fullName>
    </submittedName>
</protein>
<organism evidence="1 2">
    <name type="scientific">Hibiscus sabdariffa</name>
    <name type="common">roselle</name>
    <dbReference type="NCBI Taxonomy" id="183260"/>
    <lineage>
        <taxon>Eukaryota</taxon>
        <taxon>Viridiplantae</taxon>
        <taxon>Streptophyta</taxon>
        <taxon>Embryophyta</taxon>
        <taxon>Tracheophyta</taxon>
        <taxon>Spermatophyta</taxon>
        <taxon>Magnoliopsida</taxon>
        <taxon>eudicotyledons</taxon>
        <taxon>Gunneridae</taxon>
        <taxon>Pentapetalae</taxon>
        <taxon>rosids</taxon>
        <taxon>malvids</taxon>
        <taxon>Malvales</taxon>
        <taxon>Malvaceae</taxon>
        <taxon>Malvoideae</taxon>
        <taxon>Hibiscus</taxon>
    </lineage>
</organism>
<proteinExistence type="predicted"/>
<evidence type="ECO:0000313" key="2">
    <source>
        <dbReference type="Proteomes" id="UP001396334"/>
    </source>
</evidence>
<name>A0ABR2U1P2_9ROSI</name>